<dbReference type="EMBL" id="BMII01000024">
    <property type="protein sequence ID" value="GGB66518.1"/>
    <property type="molecule type" value="Genomic_DNA"/>
</dbReference>
<dbReference type="RefSeq" id="WP_188740069.1">
    <property type="nucleotide sequence ID" value="NZ_BMII01000024.1"/>
</dbReference>
<proteinExistence type="predicted"/>
<dbReference type="InterPro" id="IPR001387">
    <property type="entry name" value="Cro/C1-type_HTH"/>
</dbReference>
<evidence type="ECO:0000313" key="3">
    <source>
        <dbReference type="Proteomes" id="UP000617555"/>
    </source>
</evidence>
<dbReference type="Pfam" id="PF01381">
    <property type="entry name" value="HTH_3"/>
    <property type="match status" value="1"/>
</dbReference>
<evidence type="ECO:0000313" key="2">
    <source>
        <dbReference type="EMBL" id="GGB66518.1"/>
    </source>
</evidence>
<dbReference type="Proteomes" id="UP000617555">
    <property type="component" value="Unassembled WGS sequence"/>
</dbReference>
<dbReference type="PROSITE" id="PS50943">
    <property type="entry name" value="HTH_CROC1"/>
    <property type="match status" value="1"/>
</dbReference>
<dbReference type="CDD" id="cd00093">
    <property type="entry name" value="HTH_XRE"/>
    <property type="match status" value="1"/>
</dbReference>
<gene>
    <name evidence="2" type="ORF">GCM10011607_28930</name>
</gene>
<dbReference type="SUPFAM" id="SSF47413">
    <property type="entry name" value="lambda repressor-like DNA-binding domains"/>
    <property type="match status" value="1"/>
</dbReference>
<accession>A0ABQ1JHK9</accession>
<evidence type="ECO:0000259" key="1">
    <source>
        <dbReference type="PROSITE" id="PS50943"/>
    </source>
</evidence>
<sequence length="128" mass="14643">MNPIQIQQARKLLGLTQTELAAELGWTTKRNVVNLEHDTKPKPCTVQTALSIECLLRRAQLWERFVKMDWFAGLSERNQDGLTRLNLFDMDAVEALVNNADYMFPPGCNLANRSKIEIATHIATFRQK</sequence>
<feature type="domain" description="HTH cro/C1-type" evidence="1">
    <location>
        <begin position="6"/>
        <end position="27"/>
    </location>
</feature>
<dbReference type="InterPro" id="IPR010982">
    <property type="entry name" value="Lambda_DNA-bd_dom_sf"/>
</dbReference>
<keyword evidence="3" id="KW-1185">Reference proteome</keyword>
<protein>
    <recommendedName>
        <fullName evidence="1">HTH cro/C1-type domain-containing protein</fullName>
    </recommendedName>
</protein>
<dbReference type="Gene3D" id="1.10.260.40">
    <property type="entry name" value="lambda repressor-like DNA-binding domains"/>
    <property type="match status" value="1"/>
</dbReference>
<comment type="caution">
    <text evidence="2">The sequence shown here is derived from an EMBL/GenBank/DDBJ whole genome shotgun (WGS) entry which is preliminary data.</text>
</comment>
<reference evidence="3" key="1">
    <citation type="journal article" date="2019" name="Int. J. Syst. Evol. Microbiol.">
        <title>The Global Catalogue of Microorganisms (GCM) 10K type strain sequencing project: providing services to taxonomists for standard genome sequencing and annotation.</title>
        <authorList>
            <consortium name="The Broad Institute Genomics Platform"/>
            <consortium name="The Broad Institute Genome Sequencing Center for Infectious Disease"/>
            <person name="Wu L."/>
            <person name="Ma J."/>
        </authorList>
    </citation>
    <scope>NUCLEOTIDE SEQUENCE [LARGE SCALE GENOMIC DNA]</scope>
    <source>
        <strain evidence="3">CGMCC 1.15339</strain>
    </source>
</reference>
<name>A0ABQ1JHK9_9GAMM</name>
<organism evidence="2 3">
    <name type="scientific">Shewanella inventionis</name>
    <dbReference type="NCBI Taxonomy" id="1738770"/>
    <lineage>
        <taxon>Bacteria</taxon>
        <taxon>Pseudomonadati</taxon>
        <taxon>Pseudomonadota</taxon>
        <taxon>Gammaproteobacteria</taxon>
        <taxon>Alteromonadales</taxon>
        <taxon>Shewanellaceae</taxon>
        <taxon>Shewanella</taxon>
    </lineage>
</organism>